<gene>
    <name evidence="1" type="ORF">VNO77_33769</name>
</gene>
<evidence type="ECO:0000313" key="2">
    <source>
        <dbReference type="Proteomes" id="UP001367508"/>
    </source>
</evidence>
<dbReference type="AlphaFoldDB" id="A0AAN9KFI1"/>
<dbReference type="EMBL" id="JAYMYQ010000008">
    <property type="protein sequence ID" value="KAK7315232.1"/>
    <property type="molecule type" value="Genomic_DNA"/>
</dbReference>
<reference evidence="1 2" key="1">
    <citation type="submission" date="2024-01" db="EMBL/GenBank/DDBJ databases">
        <title>The genomes of 5 underutilized Papilionoideae crops provide insights into root nodulation and disease resistanc.</title>
        <authorList>
            <person name="Jiang F."/>
        </authorList>
    </citation>
    <scope>NUCLEOTIDE SEQUENCE [LARGE SCALE GENOMIC DNA]</scope>
    <source>
        <strain evidence="1">LVBAO_FW01</strain>
        <tissue evidence="1">Leaves</tissue>
    </source>
</reference>
<evidence type="ECO:0000313" key="1">
    <source>
        <dbReference type="EMBL" id="KAK7315232.1"/>
    </source>
</evidence>
<proteinExistence type="predicted"/>
<organism evidence="1 2">
    <name type="scientific">Canavalia gladiata</name>
    <name type="common">Sword bean</name>
    <name type="synonym">Dolichos gladiatus</name>
    <dbReference type="NCBI Taxonomy" id="3824"/>
    <lineage>
        <taxon>Eukaryota</taxon>
        <taxon>Viridiplantae</taxon>
        <taxon>Streptophyta</taxon>
        <taxon>Embryophyta</taxon>
        <taxon>Tracheophyta</taxon>
        <taxon>Spermatophyta</taxon>
        <taxon>Magnoliopsida</taxon>
        <taxon>eudicotyledons</taxon>
        <taxon>Gunneridae</taxon>
        <taxon>Pentapetalae</taxon>
        <taxon>rosids</taxon>
        <taxon>fabids</taxon>
        <taxon>Fabales</taxon>
        <taxon>Fabaceae</taxon>
        <taxon>Papilionoideae</taxon>
        <taxon>50 kb inversion clade</taxon>
        <taxon>NPAAA clade</taxon>
        <taxon>indigoferoid/millettioid clade</taxon>
        <taxon>Phaseoleae</taxon>
        <taxon>Canavalia</taxon>
    </lineage>
</organism>
<comment type="caution">
    <text evidence="1">The sequence shown here is derived from an EMBL/GenBank/DDBJ whole genome shotgun (WGS) entry which is preliminary data.</text>
</comment>
<name>A0AAN9KFI1_CANGL</name>
<protein>
    <submittedName>
        <fullName evidence="1">Uncharacterized protein</fullName>
    </submittedName>
</protein>
<dbReference type="Proteomes" id="UP001367508">
    <property type="component" value="Unassembled WGS sequence"/>
</dbReference>
<sequence>MYLLVLDYRLDFEKKVQSWLLGCQNLCRFSSDKLLSFCSDELLKDLERNWWGLKKVLELGRLNRREFV</sequence>
<accession>A0AAN9KFI1</accession>
<keyword evidence="2" id="KW-1185">Reference proteome</keyword>